<dbReference type="InterPro" id="IPR005107">
    <property type="entry name" value="CO_DH_flav_C"/>
</dbReference>
<dbReference type="InterPro" id="IPR016169">
    <property type="entry name" value="FAD-bd_PCMH_sub2"/>
</dbReference>
<evidence type="ECO:0000256" key="3">
    <source>
        <dbReference type="ARBA" id="ARBA00023002"/>
    </source>
</evidence>
<proteinExistence type="predicted"/>
<dbReference type="EMBL" id="JBHRTR010000034">
    <property type="protein sequence ID" value="MFC3229675.1"/>
    <property type="molecule type" value="Genomic_DNA"/>
</dbReference>
<sequence length="288" mass="29961">MASYLSPDTVEEGLSALASGRFRLVAGGTDVYPALRDRPLQDDMIDLHRIASLRGIAACAQPAAGWRIGALATWTDLLKQDLPPLFDGLKAAAREVGSVQIQNAATIVGNICNASPAADGVPPLLALDAEVEIAALSGSRRLPLGDFILGPRRTALAADEMVTGLFLPDPGAAARSAFGKLGARRYLVISIAMVAVTLVPDAGGRIGEARVAVGSCSPVARRLPALEAALRGQPARASELAAMVEATHLAPLDPIGDVRGTADYRRHAALELVRRALAECATLLEMPA</sequence>
<gene>
    <name evidence="5" type="ORF">ACFOGJ_20670</name>
</gene>
<dbReference type="InterPro" id="IPR036683">
    <property type="entry name" value="CO_DH_flav_C_dom_sf"/>
</dbReference>
<dbReference type="SUPFAM" id="SSF56176">
    <property type="entry name" value="FAD-binding/transporter-associated domain-like"/>
    <property type="match status" value="1"/>
</dbReference>
<comment type="caution">
    <text evidence="5">The sequence shown here is derived from an EMBL/GenBank/DDBJ whole genome shotgun (WGS) entry which is preliminary data.</text>
</comment>
<dbReference type="Gene3D" id="3.30.43.10">
    <property type="entry name" value="Uridine Diphospho-n-acetylenolpyruvylglucosamine Reductase, domain 2"/>
    <property type="match status" value="1"/>
</dbReference>
<dbReference type="InterPro" id="IPR016167">
    <property type="entry name" value="FAD-bd_PCMH_sub1"/>
</dbReference>
<dbReference type="SUPFAM" id="SSF55447">
    <property type="entry name" value="CO dehydrogenase flavoprotein C-terminal domain-like"/>
    <property type="match status" value="1"/>
</dbReference>
<dbReference type="Gene3D" id="3.30.465.10">
    <property type="match status" value="1"/>
</dbReference>
<reference evidence="6" key="1">
    <citation type="journal article" date="2019" name="Int. J. Syst. Evol. Microbiol.">
        <title>The Global Catalogue of Microorganisms (GCM) 10K type strain sequencing project: providing services to taxonomists for standard genome sequencing and annotation.</title>
        <authorList>
            <consortium name="The Broad Institute Genomics Platform"/>
            <consortium name="The Broad Institute Genome Sequencing Center for Infectious Disease"/>
            <person name="Wu L."/>
            <person name="Ma J."/>
        </authorList>
    </citation>
    <scope>NUCLEOTIDE SEQUENCE [LARGE SCALE GENOMIC DNA]</scope>
    <source>
        <strain evidence="6">KCTC 42964</strain>
    </source>
</reference>
<dbReference type="InterPro" id="IPR002346">
    <property type="entry name" value="Mopterin_DH_FAD-bd"/>
</dbReference>
<dbReference type="Proteomes" id="UP001595528">
    <property type="component" value="Unassembled WGS sequence"/>
</dbReference>
<dbReference type="RefSeq" id="WP_379904102.1">
    <property type="nucleotide sequence ID" value="NZ_JBHRTR010000034.1"/>
</dbReference>
<dbReference type="Pfam" id="PF00941">
    <property type="entry name" value="FAD_binding_5"/>
    <property type="match status" value="1"/>
</dbReference>
<dbReference type="PROSITE" id="PS51387">
    <property type="entry name" value="FAD_PCMH"/>
    <property type="match status" value="1"/>
</dbReference>
<dbReference type="SMART" id="SM01092">
    <property type="entry name" value="CO_deh_flav_C"/>
    <property type="match status" value="1"/>
</dbReference>
<organism evidence="5 6">
    <name type="scientific">Marinibaculum pumilum</name>
    <dbReference type="NCBI Taxonomy" id="1766165"/>
    <lineage>
        <taxon>Bacteria</taxon>
        <taxon>Pseudomonadati</taxon>
        <taxon>Pseudomonadota</taxon>
        <taxon>Alphaproteobacteria</taxon>
        <taxon>Rhodospirillales</taxon>
        <taxon>Rhodospirillaceae</taxon>
        <taxon>Marinibaculum</taxon>
    </lineage>
</organism>
<keyword evidence="3" id="KW-0560">Oxidoreductase</keyword>
<keyword evidence="1" id="KW-0285">Flavoprotein</keyword>
<feature type="domain" description="FAD-binding PCMH-type" evidence="4">
    <location>
        <begin position="1"/>
        <end position="172"/>
    </location>
</feature>
<dbReference type="Gene3D" id="3.30.390.50">
    <property type="entry name" value="CO dehydrogenase flavoprotein, C-terminal domain"/>
    <property type="match status" value="1"/>
</dbReference>
<name>A0ABV7L4S0_9PROT</name>
<dbReference type="InterPro" id="IPR051312">
    <property type="entry name" value="Diverse_Substr_Oxidored"/>
</dbReference>
<dbReference type="PANTHER" id="PTHR42659">
    <property type="entry name" value="XANTHINE DEHYDROGENASE SUBUNIT C-RELATED"/>
    <property type="match status" value="1"/>
</dbReference>
<evidence type="ECO:0000256" key="2">
    <source>
        <dbReference type="ARBA" id="ARBA00022827"/>
    </source>
</evidence>
<protein>
    <submittedName>
        <fullName evidence="5">FAD binding domain-containing protein</fullName>
    </submittedName>
</protein>
<keyword evidence="2" id="KW-0274">FAD</keyword>
<dbReference type="Pfam" id="PF03450">
    <property type="entry name" value="CO_deh_flav_C"/>
    <property type="match status" value="1"/>
</dbReference>
<evidence type="ECO:0000256" key="1">
    <source>
        <dbReference type="ARBA" id="ARBA00022630"/>
    </source>
</evidence>
<dbReference type="PANTHER" id="PTHR42659:SF2">
    <property type="entry name" value="XANTHINE DEHYDROGENASE SUBUNIT C-RELATED"/>
    <property type="match status" value="1"/>
</dbReference>
<evidence type="ECO:0000313" key="6">
    <source>
        <dbReference type="Proteomes" id="UP001595528"/>
    </source>
</evidence>
<evidence type="ECO:0000259" key="4">
    <source>
        <dbReference type="PROSITE" id="PS51387"/>
    </source>
</evidence>
<evidence type="ECO:0000313" key="5">
    <source>
        <dbReference type="EMBL" id="MFC3229675.1"/>
    </source>
</evidence>
<accession>A0ABV7L4S0</accession>
<keyword evidence="6" id="KW-1185">Reference proteome</keyword>
<dbReference type="InterPro" id="IPR036318">
    <property type="entry name" value="FAD-bd_PCMH-like_sf"/>
</dbReference>
<dbReference type="InterPro" id="IPR016166">
    <property type="entry name" value="FAD-bd_PCMH"/>
</dbReference>